<dbReference type="Pfam" id="PF05296">
    <property type="entry name" value="TAS2R"/>
    <property type="match status" value="1"/>
</dbReference>
<keyword evidence="10 12" id="KW-0807">Transducer</keyword>
<feature type="transmembrane region" description="Helical" evidence="13">
    <location>
        <begin position="47"/>
        <end position="66"/>
    </location>
</feature>
<evidence type="ECO:0000256" key="1">
    <source>
        <dbReference type="ARBA" id="ARBA00004141"/>
    </source>
</evidence>
<dbReference type="GeneID" id="105291656"/>
<keyword evidence="3 12" id="KW-0919">Taste</keyword>
<dbReference type="PANTHER" id="PTHR11394:SF55">
    <property type="entry name" value="TASTE RECEPTOR TYPE 2 MEMBER 4"/>
    <property type="match status" value="1"/>
</dbReference>
<keyword evidence="8 12" id="KW-0472">Membrane</keyword>
<organism evidence="14 15">
    <name type="scientific">Pteropus vampyrus</name>
    <name type="common">Large flying fox</name>
    <dbReference type="NCBI Taxonomy" id="132908"/>
    <lineage>
        <taxon>Eukaryota</taxon>
        <taxon>Metazoa</taxon>
        <taxon>Chordata</taxon>
        <taxon>Craniata</taxon>
        <taxon>Vertebrata</taxon>
        <taxon>Euteleostomi</taxon>
        <taxon>Mammalia</taxon>
        <taxon>Eutheria</taxon>
        <taxon>Laurasiatheria</taxon>
        <taxon>Chiroptera</taxon>
        <taxon>Yinpterochiroptera</taxon>
        <taxon>Pteropodoidea</taxon>
        <taxon>Pteropodidae</taxon>
        <taxon>Pteropodinae</taxon>
        <taxon>Pteropus</taxon>
    </lineage>
</organism>
<feature type="transmembrane region" description="Helical" evidence="13">
    <location>
        <begin position="261"/>
        <end position="283"/>
    </location>
</feature>
<evidence type="ECO:0000256" key="5">
    <source>
        <dbReference type="ARBA" id="ARBA00022692"/>
    </source>
</evidence>
<feature type="transmembrane region" description="Helical" evidence="13">
    <location>
        <begin position="86"/>
        <end position="109"/>
    </location>
</feature>
<feature type="transmembrane region" description="Helical" evidence="13">
    <location>
        <begin position="130"/>
        <end position="151"/>
    </location>
</feature>
<keyword evidence="14" id="KW-1185">Reference proteome</keyword>
<proteinExistence type="inferred from homology"/>
<evidence type="ECO:0000256" key="8">
    <source>
        <dbReference type="ARBA" id="ARBA00023136"/>
    </source>
</evidence>
<gene>
    <name evidence="15" type="primary">TAS2R4</name>
</gene>
<keyword evidence="7 12" id="KW-0297">G-protein coupled receptor</keyword>
<evidence type="ECO:0000256" key="11">
    <source>
        <dbReference type="RuleBase" id="RU004423"/>
    </source>
</evidence>
<evidence type="ECO:0000256" key="2">
    <source>
        <dbReference type="ARBA" id="ARBA00007376"/>
    </source>
</evidence>
<evidence type="ECO:0000256" key="10">
    <source>
        <dbReference type="ARBA" id="ARBA00023224"/>
    </source>
</evidence>
<protein>
    <recommendedName>
        <fullName evidence="12">Taste receptor type 2</fullName>
    </recommendedName>
</protein>
<reference evidence="15" key="1">
    <citation type="submission" date="2025-08" db="UniProtKB">
        <authorList>
            <consortium name="RefSeq"/>
        </authorList>
    </citation>
    <scope>IDENTIFICATION</scope>
    <source>
        <tissue evidence="15">Kidney</tissue>
    </source>
</reference>
<feature type="transmembrane region" description="Helical" evidence="13">
    <location>
        <begin position="231"/>
        <end position="249"/>
    </location>
</feature>
<keyword evidence="4 12" id="KW-0716">Sensory transduction</keyword>
<dbReference type="GO" id="GO:0033038">
    <property type="term" value="F:bitter taste receptor activity"/>
    <property type="evidence" value="ECO:0007669"/>
    <property type="project" value="InterPro"/>
</dbReference>
<feature type="transmembrane region" description="Helical" evidence="13">
    <location>
        <begin position="6"/>
        <end position="27"/>
    </location>
</feature>
<evidence type="ECO:0000256" key="13">
    <source>
        <dbReference type="SAM" id="Phobius"/>
    </source>
</evidence>
<dbReference type="PANTHER" id="PTHR11394">
    <property type="entry name" value="TASTE RECEPTOR TYPE 2"/>
    <property type="match status" value="1"/>
</dbReference>
<dbReference type="FunFam" id="1.20.1070.10:FF:000055">
    <property type="entry name" value="Taste receptor type 2"/>
    <property type="match status" value="1"/>
</dbReference>
<feature type="transmembrane region" description="Helical" evidence="13">
    <location>
        <begin position="174"/>
        <end position="203"/>
    </location>
</feature>
<dbReference type="Proteomes" id="UP000515202">
    <property type="component" value="Unplaced"/>
</dbReference>
<dbReference type="SUPFAM" id="SSF81321">
    <property type="entry name" value="Family A G protein-coupled receptor-like"/>
    <property type="match status" value="1"/>
</dbReference>
<evidence type="ECO:0000256" key="7">
    <source>
        <dbReference type="ARBA" id="ARBA00023040"/>
    </source>
</evidence>
<comment type="subcellular location">
    <subcellularLocation>
        <location evidence="1 12">Membrane</location>
        <topology evidence="1 12">Multi-pass membrane protein</topology>
    </subcellularLocation>
</comment>
<dbReference type="AlphaFoldDB" id="A0A6P3Q6M7"/>
<keyword evidence="6 13" id="KW-1133">Transmembrane helix</keyword>
<evidence type="ECO:0000256" key="3">
    <source>
        <dbReference type="ARBA" id="ARBA00022480"/>
    </source>
</evidence>
<sequence length="299" mass="33787">MLLTPFTSAVIFSMILDVAGLIVNLFIVVVNYKTWVESRRSSSSDKILFSVGITRFLMLGLFVLYINYFLISSDAERPVRISNLYLFSWLFLDSSSLWFVTLLNVLYCVKITNFRHSVFLLLKRNLSPKTPRLLLACVLSSAFTTLLYAVVRQTFLPKFAAGRNGTVFDITEGILSLVISLGLSSFLQFTINVTSASLLIYSLRRHIQTMRRNASGFWNPQTEAHVGAMKLMVCFLLLYVPYAAAALFLYLPSDIEVGLEFRSACLIISTFYSPGHSVLIILTHPKLKTKVKKILCFNK</sequence>
<name>A0A6P3Q6M7_PTEVA</name>
<evidence type="ECO:0000256" key="6">
    <source>
        <dbReference type="ARBA" id="ARBA00022989"/>
    </source>
</evidence>
<comment type="similarity">
    <text evidence="2 11">Belongs to the G-protein coupled receptor T2R family.</text>
</comment>
<evidence type="ECO:0000313" key="15">
    <source>
        <dbReference type="RefSeq" id="XP_011357853.1"/>
    </source>
</evidence>
<evidence type="ECO:0000313" key="14">
    <source>
        <dbReference type="Proteomes" id="UP000515202"/>
    </source>
</evidence>
<dbReference type="Gene3D" id="1.20.1070.10">
    <property type="entry name" value="Rhodopsin 7-helix transmembrane proteins"/>
    <property type="match status" value="1"/>
</dbReference>
<dbReference type="KEGG" id="pvp:105291656"/>
<accession>A0A6P3Q6M7</accession>
<keyword evidence="5 12" id="KW-0812">Transmembrane</keyword>
<dbReference type="GO" id="GO:0004930">
    <property type="term" value="F:G protein-coupled receptor activity"/>
    <property type="evidence" value="ECO:0007669"/>
    <property type="project" value="UniProtKB-KW"/>
</dbReference>
<keyword evidence="9 12" id="KW-0675">Receptor</keyword>
<dbReference type="InterPro" id="IPR007960">
    <property type="entry name" value="TAS2R"/>
</dbReference>
<dbReference type="OrthoDB" id="9449902at2759"/>
<dbReference type="GO" id="GO:0016020">
    <property type="term" value="C:membrane"/>
    <property type="evidence" value="ECO:0007669"/>
    <property type="project" value="UniProtKB-SubCell"/>
</dbReference>
<evidence type="ECO:0000256" key="12">
    <source>
        <dbReference type="RuleBase" id="RU004424"/>
    </source>
</evidence>
<evidence type="ECO:0000256" key="4">
    <source>
        <dbReference type="ARBA" id="ARBA00022606"/>
    </source>
</evidence>
<dbReference type="CTD" id="50832"/>
<dbReference type="RefSeq" id="XP_011357853.1">
    <property type="nucleotide sequence ID" value="XM_011359551.1"/>
</dbReference>
<evidence type="ECO:0000256" key="9">
    <source>
        <dbReference type="ARBA" id="ARBA00023170"/>
    </source>
</evidence>